<keyword evidence="1" id="KW-0663">Pyridoxal phosphate</keyword>
<dbReference type="InterPro" id="IPR050478">
    <property type="entry name" value="Ethylene_sulfur-biosynth"/>
</dbReference>
<gene>
    <name evidence="3" type="ORF">BVRB_021260</name>
</gene>
<accession>A0A0J8B0C0</accession>
<dbReference type="OrthoDB" id="7042322at2759"/>
<protein>
    <recommendedName>
        <fullName evidence="2">Aminotransferase class I/classII large domain-containing protein</fullName>
    </recommendedName>
</protein>
<dbReference type="Proteomes" id="UP000035740">
    <property type="component" value="Unassembled WGS sequence"/>
</dbReference>
<dbReference type="AlphaFoldDB" id="A0A0J8B0C0"/>
<dbReference type="PANTHER" id="PTHR43795">
    <property type="entry name" value="BIFUNCTIONAL ASPARTATE AMINOTRANSFERASE AND GLUTAMATE/ASPARTATE-PREPHENATE AMINOTRANSFERASE-RELATED"/>
    <property type="match status" value="1"/>
</dbReference>
<dbReference type="InterPro" id="IPR015422">
    <property type="entry name" value="PyrdxlP-dep_Trfase_small"/>
</dbReference>
<dbReference type="Gene3D" id="3.90.1150.10">
    <property type="entry name" value="Aspartate Aminotransferase, domain 1"/>
    <property type="match status" value="1"/>
</dbReference>
<proteinExistence type="predicted"/>
<reference evidence="3 4" key="1">
    <citation type="journal article" date="2014" name="Nature">
        <title>The genome of the recently domesticated crop plant sugar beet (Beta vulgaris).</title>
        <authorList>
            <person name="Dohm J.C."/>
            <person name="Minoche A.E."/>
            <person name="Holtgrawe D."/>
            <person name="Capella-Gutierrez S."/>
            <person name="Zakrzewski F."/>
            <person name="Tafer H."/>
            <person name="Rupp O."/>
            <person name="Sorensen T.R."/>
            <person name="Stracke R."/>
            <person name="Reinhardt R."/>
            <person name="Goesmann A."/>
            <person name="Kraft T."/>
            <person name="Schulz B."/>
            <person name="Stadler P.F."/>
            <person name="Schmidt T."/>
            <person name="Gabaldon T."/>
            <person name="Lehrach H."/>
            <person name="Weisshaar B."/>
            <person name="Himmelbauer H."/>
        </authorList>
    </citation>
    <scope>NUCLEOTIDE SEQUENCE [LARGE SCALE GENOMIC DNA]</scope>
    <source>
        <tissue evidence="3">Taproot</tissue>
    </source>
</reference>
<sequence>SALQALVEATKAQRQHLIIDEIVLTAVVKEGSFRSAAFFTDDHVHLIFGLSKIGMAGLRVGAIYSRLPHALMTDLARIAQIGSIEQLLSANLLSDKAFATKLLETSRRRLRAAYAVTAGRLEAERIQYKLGSAGLTVLLNLGAESSAQKLITDSKVFLRNLTEFGSRQQGWFRMAVADDSQVTFPLSLMTISDSLTYR</sequence>
<dbReference type="GO" id="GO:0008483">
    <property type="term" value="F:transaminase activity"/>
    <property type="evidence" value="ECO:0007669"/>
    <property type="project" value="TreeGrafter"/>
</dbReference>
<dbReference type="Gene3D" id="3.40.640.10">
    <property type="entry name" value="Type I PLP-dependent aspartate aminotransferase-like (Major domain)"/>
    <property type="match status" value="1"/>
</dbReference>
<feature type="non-terminal residue" evidence="3">
    <location>
        <position position="1"/>
    </location>
</feature>
<dbReference type="Gramene" id="KMS94454">
    <property type="protein sequence ID" value="KMS94454"/>
    <property type="gene ID" value="BVRB_021260"/>
</dbReference>
<dbReference type="GO" id="GO:0006520">
    <property type="term" value="P:amino acid metabolic process"/>
    <property type="evidence" value="ECO:0007669"/>
    <property type="project" value="TreeGrafter"/>
</dbReference>
<dbReference type="InterPro" id="IPR015421">
    <property type="entry name" value="PyrdxlP-dep_Trfase_major"/>
</dbReference>
<keyword evidence="4" id="KW-1185">Reference proteome</keyword>
<evidence type="ECO:0000259" key="2">
    <source>
        <dbReference type="Pfam" id="PF00155"/>
    </source>
</evidence>
<evidence type="ECO:0000313" key="4">
    <source>
        <dbReference type="Proteomes" id="UP000035740"/>
    </source>
</evidence>
<dbReference type="SUPFAM" id="SSF53383">
    <property type="entry name" value="PLP-dependent transferases"/>
    <property type="match status" value="1"/>
</dbReference>
<dbReference type="PANTHER" id="PTHR43795:SF39">
    <property type="entry name" value="AMINOTRANSFERASE CLASS I_CLASSII DOMAIN-CONTAINING PROTEIN"/>
    <property type="match status" value="1"/>
</dbReference>
<feature type="domain" description="Aminotransferase class I/classII large" evidence="2">
    <location>
        <begin position="3"/>
        <end position="178"/>
    </location>
</feature>
<dbReference type="GO" id="GO:0030170">
    <property type="term" value="F:pyridoxal phosphate binding"/>
    <property type="evidence" value="ECO:0007669"/>
    <property type="project" value="InterPro"/>
</dbReference>
<organism evidence="3 4">
    <name type="scientific">Beta vulgaris subsp. vulgaris</name>
    <name type="common">Beet</name>
    <dbReference type="NCBI Taxonomy" id="3555"/>
    <lineage>
        <taxon>Eukaryota</taxon>
        <taxon>Viridiplantae</taxon>
        <taxon>Streptophyta</taxon>
        <taxon>Embryophyta</taxon>
        <taxon>Tracheophyta</taxon>
        <taxon>Spermatophyta</taxon>
        <taxon>Magnoliopsida</taxon>
        <taxon>eudicotyledons</taxon>
        <taxon>Gunneridae</taxon>
        <taxon>Pentapetalae</taxon>
        <taxon>Caryophyllales</taxon>
        <taxon>Chenopodiaceae</taxon>
        <taxon>Betoideae</taxon>
        <taxon>Beta</taxon>
    </lineage>
</organism>
<name>A0A0J8B0C0_BETVV</name>
<evidence type="ECO:0000313" key="3">
    <source>
        <dbReference type="EMBL" id="KMS94454.1"/>
    </source>
</evidence>
<dbReference type="Pfam" id="PF00155">
    <property type="entry name" value="Aminotran_1_2"/>
    <property type="match status" value="1"/>
</dbReference>
<evidence type="ECO:0000256" key="1">
    <source>
        <dbReference type="ARBA" id="ARBA00022898"/>
    </source>
</evidence>
<dbReference type="EMBL" id="KQ093277">
    <property type="protein sequence ID" value="KMS94454.1"/>
    <property type="molecule type" value="Genomic_DNA"/>
</dbReference>
<dbReference type="InterPro" id="IPR015424">
    <property type="entry name" value="PyrdxlP-dep_Trfase"/>
</dbReference>
<dbReference type="InterPro" id="IPR004839">
    <property type="entry name" value="Aminotransferase_I/II_large"/>
</dbReference>